<evidence type="ECO:0000256" key="4">
    <source>
        <dbReference type="ARBA" id="ARBA00022490"/>
    </source>
</evidence>
<dbReference type="Pfam" id="PF00381">
    <property type="entry name" value="PTS-HPr"/>
    <property type="match status" value="1"/>
</dbReference>
<dbReference type="STRING" id="904291.A7J15_05405"/>
<dbReference type="RefSeq" id="WP_067025688.1">
    <property type="nucleotide sequence ID" value="NZ_CP038256.1"/>
</dbReference>
<comment type="subcellular location">
    <subcellularLocation>
        <location evidence="2">Cytoplasm</location>
    </subcellularLocation>
</comment>
<dbReference type="PANTHER" id="PTHR33705:SF2">
    <property type="entry name" value="PHOSPHOCARRIER PROTEIN NPR"/>
    <property type="match status" value="1"/>
</dbReference>
<comment type="function">
    <text evidence="1">General (non sugar-specific) component of the phosphoenolpyruvate-dependent sugar phosphotransferase system (sugar PTS). This major carbohydrate active-transport system catalyzes the phosphorylation of incoming sugar substrates concomitantly with their translocation across the cell membrane. The phosphoryl group from phosphoenolpyruvate (PEP) is transferred to the phosphoryl carrier protein HPr by enzyme I. Phospho-HPr then transfers it to the PTS EIIA domain.</text>
</comment>
<evidence type="ECO:0000256" key="2">
    <source>
        <dbReference type="ARBA" id="ARBA00004496"/>
    </source>
</evidence>
<proteinExistence type="predicted"/>
<dbReference type="PROSITE" id="PS51350">
    <property type="entry name" value="PTS_HPR_DOM"/>
    <property type="match status" value="1"/>
</dbReference>
<evidence type="ECO:0000259" key="6">
    <source>
        <dbReference type="PROSITE" id="PS51350"/>
    </source>
</evidence>
<dbReference type="PANTHER" id="PTHR33705">
    <property type="entry name" value="PHOSPHOCARRIER PROTEIN HPR"/>
    <property type="match status" value="1"/>
</dbReference>
<dbReference type="InterPro" id="IPR035895">
    <property type="entry name" value="HPr-like_sf"/>
</dbReference>
<dbReference type="NCBIfam" id="TIGR01003">
    <property type="entry name" value="PTS_HPr_family"/>
    <property type="match status" value="1"/>
</dbReference>
<dbReference type="GO" id="GO:0009401">
    <property type="term" value="P:phosphoenolpyruvate-dependent sugar phosphotransferase system"/>
    <property type="evidence" value="ECO:0007669"/>
    <property type="project" value="UniProtKB-KW"/>
</dbReference>
<organism evidence="7 8">
    <name type="scientific">Microbacterium sediminis</name>
    <dbReference type="NCBI Taxonomy" id="904291"/>
    <lineage>
        <taxon>Bacteria</taxon>
        <taxon>Bacillati</taxon>
        <taxon>Actinomycetota</taxon>
        <taxon>Actinomycetes</taxon>
        <taxon>Micrococcales</taxon>
        <taxon>Microbacteriaceae</taxon>
        <taxon>Microbacterium</taxon>
    </lineage>
</organism>
<keyword evidence="8" id="KW-1185">Reference proteome</keyword>
<dbReference type="PRINTS" id="PR00107">
    <property type="entry name" value="PHOSPHOCPHPR"/>
</dbReference>
<reference evidence="7 8" key="1">
    <citation type="submission" date="2016-05" db="EMBL/GenBank/DDBJ databases">
        <authorList>
            <person name="Lavstsen T."/>
            <person name="Jespersen J.S."/>
        </authorList>
    </citation>
    <scope>NUCLEOTIDE SEQUENCE [LARGE SCALE GENOMIC DNA]</scope>
    <source>
        <strain evidence="7 8">YLB-01</strain>
    </source>
</reference>
<dbReference type="EMBL" id="LXMD01000022">
    <property type="protein sequence ID" value="OCG74280.1"/>
    <property type="molecule type" value="Genomic_DNA"/>
</dbReference>
<dbReference type="PROSITE" id="PS00369">
    <property type="entry name" value="PTS_HPR_HIS"/>
    <property type="match status" value="1"/>
</dbReference>
<dbReference type="InterPro" id="IPR000032">
    <property type="entry name" value="HPr-like"/>
</dbReference>
<evidence type="ECO:0000313" key="7">
    <source>
        <dbReference type="EMBL" id="OCG74280.1"/>
    </source>
</evidence>
<keyword evidence="5" id="KW-0598">Phosphotransferase system</keyword>
<gene>
    <name evidence="7" type="ORF">A7J15_05405</name>
</gene>
<dbReference type="SUPFAM" id="SSF55594">
    <property type="entry name" value="HPr-like"/>
    <property type="match status" value="1"/>
</dbReference>
<dbReference type="OrthoDB" id="9809047at2"/>
<keyword evidence="4" id="KW-0963">Cytoplasm</keyword>
<evidence type="ECO:0000313" key="8">
    <source>
        <dbReference type="Proteomes" id="UP000093355"/>
    </source>
</evidence>
<name>A0A1B9NCF7_9MICO</name>
<dbReference type="AlphaFoldDB" id="A0A1B9NCF7"/>
<sequence>MQRIIVVTSPDGLHARPAAQLAQLAREATGTVRLGIEGCMVDAASVLAVMDLELTPGTRVVVEAEGEDAPATLDAVAAILAPPA</sequence>
<dbReference type="InterPro" id="IPR001020">
    <property type="entry name" value="PTS_HPr_His_P_site"/>
</dbReference>
<feature type="domain" description="HPr" evidence="6">
    <location>
        <begin position="1"/>
        <end position="84"/>
    </location>
</feature>
<dbReference type="CDD" id="cd00367">
    <property type="entry name" value="PTS-HPr_like"/>
    <property type="match status" value="1"/>
</dbReference>
<evidence type="ECO:0000256" key="1">
    <source>
        <dbReference type="ARBA" id="ARBA00003681"/>
    </source>
</evidence>
<dbReference type="GO" id="GO:0005737">
    <property type="term" value="C:cytoplasm"/>
    <property type="evidence" value="ECO:0007669"/>
    <property type="project" value="UniProtKB-SubCell"/>
</dbReference>
<evidence type="ECO:0000256" key="5">
    <source>
        <dbReference type="ARBA" id="ARBA00022683"/>
    </source>
</evidence>
<dbReference type="Gene3D" id="3.30.1340.10">
    <property type="entry name" value="HPr-like"/>
    <property type="match status" value="1"/>
</dbReference>
<dbReference type="Proteomes" id="UP000093355">
    <property type="component" value="Unassembled WGS sequence"/>
</dbReference>
<dbReference type="InterPro" id="IPR050399">
    <property type="entry name" value="HPr"/>
</dbReference>
<accession>A0A1B9NCF7</accession>
<comment type="caution">
    <text evidence="7">The sequence shown here is derived from an EMBL/GenBank/DDBJ whole genome shotgun (WGS) entry which is preliminary data.</text>
</comment>
<protein>
    <recommendedName>
        <fullName evidence="3">Phosphocarrier protein HPr</fullName>
    </recommendedName>
</protein>
<evidence type="ECO:0000256" key="3">
    <source>
        <dbReference type="ARBA" id="ARBA00020422"/>
    </source>
</evidence>